<dbReference type="SUPFAM" id="SSF48452">
    <property type="entry name" value="TPR-like"/>
    <property type="match status" value="2"/>
</dbReference>
<dbReference type="Pfam" id="PF13181">
    <property type="entry name" value="TPR_8"/>
    <property type="match status" value="1"/>
</dbReference>
<evidence type="ECO:0000256" key="3">
    <source>
        <dbReference type="ARBA" id="ARBA00022777"/>
    </source>
</evidence>
<keyword evidence="4 6" id="KW-0067">ATP-binding</keyword>
<dbReference type="InterPro" id="IPR008271">
    <property type="entry name" value="Ser/Thr_kinase_AS"/>
</dbReference>
<dbReference type="InterPro" id="IPR000719">
    <property type="entry name" value="Prot_kinase_dom"/>
</dbReference>
<evidence type="ECO:0000256" key="1">
    <source>
        <dbReference type="ARBA" id="ARBA00022679"/>
    </source>
</evidence>
<dbReference type="CDD" id="cd14014">
    <property type="entry name" value="STKc_PknB_like"/>
    <property type="match status" value="1"/>
</dbReference>
<dbReference type="InterPro" id="IPR011990">
    <property type="entry name" value="TPR-like_helical_dom_sf"/>
</dbReference>
<name>A0A6J4HX66_9BACT</name>
<dbReference type="SMART" id="SM00220">
    <property type="entry name" value="S_TKc"/>
    <property type="match status" value="1"/>
</dbReference>
<feature type="domain" description="Protein kinase" evidence="7">
    <location>
        <begin position="55"/>
        <end position="331"/>
    </location>
</feature>
<feature type="repeat" description="TPR" evidence="5">
    <location>
        <begin position="636"/>
        <end position="669"/>
    </location>
</feature>
<evidence type="ECO:0000259" key="7">
    <source>
        <dbReference type="PROSITE" id="PS50011"/>
    </source>
</evidence>
<evidence type="ECO:0000313" key="8">
    <source>
        <dbReference type="EMBL" id="CAA9233576.1"/>
    </source>
</evidence>
<feature type="repeat" description="TPR" evidence="5">
    <location>
        <begin position="819"/>
        <end position="852"/>
    </location>
</feature>
<dbReference type="SUPFAM" id="SSF56112">
    <property type="entry name" value="Protein kinase-like (PK-like)"/>
    <property type="match status" value="1"/>
</dbReference>
<dbReference type="Pfam" id="PF13176">
    <property type="entry name" value="TPR_7"/>
    <property type="match status" value="1"/>
</dbReference>
<dbReference type="PROSITE" id="PS00108">
    <property type="entry name" value="PROTEIN_KINASE_ST"/>
    <property type="match status" value="1"/>
</dbReference>
<dbReference type="InterPro" id="IPR041215">
    <property type="entry name" value="FlgO_dom"/>
</dbReference>
<dbReference type="Gene3D" id="3.40.50.10070">
    <property type="entry name" value="TolB, N-terminal domain"/>
    <property type="match status" value="1"/>
</dbReference>
<evidence type="ECO:0000256" key="6">
    <source>
        <dbReference type="PROSITE-ProRule" id="PRU10141"/>
    </source>
</evidence>
<reference evidence="8" key="1">
    <citation type="submission" date="2020-02" db="EMBL/GenBank/DDBJ databases">
        <authorList>
            <person name="Meier V. D."/>
        </authorList>
    </citation>
    <scope>NUCLEOTIDE SEQUENCE</scope>
    <source>
        <strain evidence="8">AVDCRST_MAG42</strain>
    </source>
</reference>
<accession>A0A6J4HX66</accession>
<dbReference type="InterPro" id="IPR019734">
    <property type="entry name" value="TPR_rpt"/>
</dbReference>
<keyword evidence="1" id="KW-0808">Transferase</keyword>
<dbReference type="EMBL" id="CADCTA010000055">
    <property type="protein sequence ID" value="CAA9233576.1"/>
    <property type="molecule type" value="Genomic_DNA"/>
</dbReference>
<keyword evidence="2 6" id="KW-0547">Nucleotide-binding</keyword>
<dbReference type="PROSITE" id="PS00107">
    <property type="entry name" value="PROTEIN_KINASE_ATP"/>
    <property type="match status" value="1"/>
</dbReference>
<keyword evidence="3 8" id="KW-0418">Kinase</keyword>
<dbReference type="InterPro" id="IPR011009">
    <property type="entry name" value="Kinase-like_dom_sf"/>
</dbReference>
<evidence type="ECO:0000256" key="2">
    <source>
        <dbReference type="ARBA" id="ARBA00022741"/>
    </source>
</evidence>
<protein>
    <submittedName>
        <fullName evidence="8">Serine/threonine protein kinase</fullName>
    </submittedName>
</protein>
<keyword evidence="8" id="KW-0723">Serine/threonine-protein kinase</keyword>
<dbReference type="Gene3D" id="3.30.200.20">
    <property type="entry name" value="Phosphorylase Kinase, domain 1"/>
    <property type="match status" value="1"/>
</dbReference>
<gene>
    <name evidence="8" type="ORF">AVDCRST_MAG42-1263</name>
</gene>
<dbReference type="GO" id="GO:0004674">
    <property type="term" value="F:protein serine/threonine kinase activity"/>
    <property type="evidence" value="ECO:0007669"/>
    <property type="project" value="UniProtKB-KW"/>
</dbReference>
<dbReference type="PANTHER" id="PTHR43289:SF6">
    <property type="entry name" value="SERINE_THREONINE-PROTEIN KINASE NEKL-3"/>
    <property type="match status" value="1"/>
</dbReference>
<dbReference type="Pfam" id="PF00069">
    <property type="entry name" value="Pkinase"/>
    <property type="match status" value="1"/>
</dbReference>
<dbReference type="GO" id="GO:0005524">
    <property type="term" value="F:ATP binding"/>
    <property type="evidence" value="ECO:0007669"/>
    <property type="project" value="UniProtKB-UniRule"/>
</dbReference>
<dbReference type="AlphaFoldDB" id="A0A6J4HX66"/>
<dbReference type="InterPro" id="IPR017441">
    <property type="entry name" value="Protein_kinase_ATP_BS"/>
</dbReference>
<evidence type="ECO:0000256" key="5">
    <source>
        <dbReference type="PROSITE-ProRule" id="PRU00339"/>
    </source>
</evidence>
<dbReference type="PANTHER" id="PTHR43289">
    <property type="entry name" value="MITOGEN-ACTIVATED PROTEIN KINASE KINASE KINASE 20-RELATED"/>
    <property type="match status" value="1"/>
</dbReference>
<evidence type="ECO:0000256" key="4">
    <source>
        <dbReference type="ARBA" id="ARBA00022840"/>
    </source>
</evidence>
<dbReference type="PROSITE" id="PS50011">
    <property type="entry name" value="PROTEIN_KINASE_DOM"/>
    <property type="match status" value="1"/>
</dbReference>
<dbReference type="Pfam" id="PF17680">
    <property type="entry name" value="FlgO"/>
    <property type="match status" value="1"/>
</dbReference>
<dbReference type="Gene3D" id="1.10.510.10">
    <property type="entry name" value="Transferase(Phosphotransferase) domain 1"/>
    <property type="match status" value="1"/>
</dbReference>
<feature type="binding site" evidence="6">
    <location>
        <position position="84"/>
    </location>
    <ligand>
        <name>ATP</name>
        <dbReference type="ChEBI" id="CHEBI:30616"/>
    </ligand>
</feature>
<dbReference type="PROSITE" id="PS50005">
    <property type="entry name" value="TPR"/>
    <property type="match status" value="2"/>
</dbReference>
<keyword evidence="5" id="KW-0802">TPR repeat</keyword>
<sequence>MEAAQTATSLCSTCGISLGPTGDCLACLVKLGFDDAPVETEPSGFGDYVIARRGDGSRCELGRGAMGVTYRAVDKVLNRSVALKVIDVPRTAGNEQPVRERFLREARAAAALHHPNVASVFQFGATREGDRCYYAMELVEGETLDSLVRRDGPMKVEMALDVAMQVTAALVAAASHGLVHRDLKPGNIMLTRSDAAVDQASVKVIDFGLAKAVSDSGNDMDLTQGGFVGTPAFASPEQFSGAPADARSDIYSLGVTLWYALTGEAPYEGTSIDEIRRRQTELPLPVARLAERKIPKPVIHLLRGVLSVNPAERPASARELMAELEACRASLENAGAGKRSRLAAVAAVLGALAVTAYLALGPRDESDRVEAAPPAKSVAVLPFASLSEDETNSYFADGVQDEILTSLAKIADLKVTSRTSVMQFRNAENRSVREIAGQLGVAHVLQGTVRRSGDRVRVAVQLIDARDDRHVWAESYDKAISDALTLQGELAKEIAGALHATLSPEEKATVERKLTDNADAYVLYLKARQLEYNPDTRFEDYKTAVQLYQQAVELDPAFAVARARLAAVAARIYHFYEPTDAWKQRAAAEIQESLRLQPKLGEAHFARGLFLYWLERDYARAVQELRVAQTLMPSNSEVGTILGAIARREGRWEEAVATFRQMEATDPQNPNIVRNLVYVHGAVRNWAEAARAGERLHGLAPGSISVRIQVAYIYYFWRGSTAELEALLATAPPGSDPDGVVTAGRWDVSMIKRDFAGAETVLAAAPAAELSYLQGGPLPKSYFAGCAALARGDEATAQSQFEAARPSFEAAVQEAPQDAARHANLGLLYAFMGRKEAAIAEGRRAVELKPESRDAVDGPLMNGYLALIYTRVGERDLALALIERLLHTPHATDSAHYSVSLQDLRLRWEWDPLRNDPRFEKLIAPAGATE</sequence>
<proteinExistence type="predicted"/>
<dbReference type="Gene3D" id="1.25.40.10">
    <property type="entry name" value="Tetratricopeptide repeat domain"/>
    <property type="match status" value="2"/>
</dbReference>
<organism evidence="8">
    <name type="scientific">uncultured Chthoniobacterales bacterium</name>
    <dbReference type="NCBI Taxonomy" id="1836801"/>
    <lineage>
        <taxon>Bacteria</taxon>
        <taxon>Pseudomonadati</taxon>
        <taxon>Verrucomicrobiota</taxon>
        <taxon>Spartobacteria</taxon>
        <taxon>Chthoniobacterales</taxon>
        <taxon>environmental samples</taxon>
    </lineage>
</organism>
<dbReference type="SMART" id="SM00028">
    <property type="entry name" value="TPR"/>
    <property type="match status" value="4"/>
</dbReference>